<name>A0A7L3W9A0_9GRUI</name>
<dbReference type="Pfam" id="PF00250">
    <property type="entry name" value="Forkhead"/>
    <property type="match status" value="1"/>
</dbReference>
<feature type="non-terminal residue" evidence="6">
    <location>
        <position position="107"/>
    </location>
</feature>
<gene>
    <name evidence="6" type="primary">Foxa3</name>
    <name evidence="6" type="ORF">ATLROG_R06337</name>
</gene>
<feature type="DNA-binding region" description="Fork-head" evidence="4">
    <location>
        <begin position="13"/>
        <end position="106"/>
    </location>
</feature>
<dbReference type="GO" id="GO:0000981">
    <property type="term" value="F:DNA-binding transcription factor activity, RNA polymerase II-specific"/>
    <property type="evidence" value="ECO:0007669"/>
    <property type="project" value="TreeGrafter"/>
</dbReference>
<proteinExistence type="predicted"/>
<dbReference type="PROSITE" id="PS00658">
    <property type="entry name" value="FORK_HEAD_2"/>
    <property type="match status" value="1"/>
</dbReference>
<evidence type="ECO:0000259" key="5">
    <source>
        <dbReference type="PROSITE" id="PS50039"/>
    </source>
</evidence>
<evidence type="ECO:0000256" key="3">
    <source>
        <dbReference type="ARBA" id="ARBA00023242"/>
    </source>
</evidence>
<comment type="caution">
    <text evidence="6">The sequence shown here is derived from an EMBL/GenBank/DDBJ whole genome shotgun (WGS) entry which is preliminary data.</text>
</comment>
<dbReference type="GO" id="GO:0009653">
    <property type="term" value="P:anatomical structure morphogenesis"/>
    <property type="evidence" value="ECO:0007669"/>
    <property type="project" value="TreeGrafter"/>
</dbReference>
<dbReference type="FunFam" id="1.10.10.10:FF:000352">
    <property type="entry name" value="Forkhead box Q2"/>
    <property type="match status" value="1"/>
</dbReference>
<evidence type="ECO:0000256" key="2">
    <source>
        <dbReference type="ARBA" id="ARBA00023125"/>
    </source>
</evidence>
<dbReference type="PANTHER" id="PTHR11829">
    <property type="entry name" value="FORKHEAD BOX PROTEIN"/>
    <property type="match status" value="1"/>
</dbReference>
<evidence type="ECO:0000256" key="4">
    <source>
        <dbReference type="PROSITE-ProRule" id="PRU00089"/>
    </source>
</evidence>
<dbReference type="InterPro" id="IPR030456">
    <property type="entry name" value="TF_fork_head_CS_2"/>
</dbReference>
<feature type="non-terminal residue" evidence="6">
    <location>
        <position position="1"/>
    </location>
</feature>
<organism evidence="6 7">
    <name type="scientific">Atlantisia rogersi</name>
    <name type="common">Inaccessible Island rail</name>
    <dbReference type="NCBI Taxonomy" id="2478892"/>
    <lineage>
        <taxon>Eukaryota</taxon>
        <taxon>Metazoa</taxon>
        <taxon>Chordata</taxon>
        <taxon>Craniata</taxon>
        <taxon>Vertebrata</taxon>
        <taxon>Euteleostomi</taxon>
        <taxon>Archelosauria</taxon>
        <taxon>Archosauria</taxon>
        <taxon>Dinosauria</taxon>
        <taxon>Saurischia</taxon>
        <taxon>Theropoda</taxon>
        <taxon>Coelurosauria</taxon>
        <taxon>Aves</taxon>
        <taxon>Neognathae</taxon>
        <taxon>Neoaves</taxon>
        <taxon>Gruiformes</taxon>
        <taxon>Rallidae</taxon>
        <taxon>Atlantisia</taxon>
    </lineage>
</organism>
<dbReference type="GO" id="GO:0005634">
    <property type="term" value="C:nucleus"/>
    <property type="evidence" value="ECO:0007669"/>
    <property type="project" value="UniProtKB-SubCell"/>
</dbReference>
<dbReference type="PANTHER" id="PTHR11829:SF142">
    <property type="entry name" value="FORK-HEAD DOMAIN-CONTAINING PROTEIN"/>
    <property type="match status" value="1"/>
</dbReference>
<dbReference type="OrthoDB" id="5954824at2759"/>
<feature type="domain" description="Fork-head" evidence="5">
    <location>
        <begin position="13"/>
        <end position="106"/>
    </location>
</feature>
<dbReference type="InterPro" id="IPR036390">
    <property type="entry name" value="WH_DNA-bd_sf"/>
</dbReference>
<keyword evidence="2 4" id="KW-0238">DNA-binding</keyword>
<protein>
    <submittedName>
        <fullName evidence="6">FOXA3 factor</fullName>
    </submittedName>
</protein>
<dbReference type="InterPro" id="IPR001766">
    <property type="entry name" value="Fork_head_dom"/>
</dbReference>
<dbReference type="InterPro" id="IPR047519">
    <property type="entry name" value="FH_FOXQ2-like"/>
</dbReference>
<keyword evidence="3 4" id="KW-0539">Nucleus</keyword>
<dbReference type="GO" id="GO:0000978">
    <property type="term" value="F:RNA polymerase II cis-regulatory region sequence-specific DNA binding"/>
    <property type="evidence" value="ECO:0007669"/>
    <property type="project" value="TreeGrafter"/>
</dbReference>
<sequence length="107" mass="12440">PPASRRPPEPGDKPSQSYIALISTAILSSPEKKLLLSDIYQWIMDNYPYFKNKEKSWRNSVRHNLSLNECFVKAGRSDNGKGHFWAIHPANLEDFAKGDYHRRRARR</sequence>
<evidence type="ECO:0000313" key="6">
    <source>
        <dbReference type="EMBL" id="NXV72743.1"/>
    </source>
</evidence>
<dbReference type="InterPro" id="IPR036388">
    <property type="entry name" value="WH-like_DNA-bd_sf"/>
</dbReference>
<dbReference type="AlphaFoldDB" id="A0A7L3W9A0"/>
<accession>A0A7L3W9A0</accession>
<dbReference type="InterPro" id="IPR050211">
    <property type="entry name" value="FOX_domain-containing"/>
</dbReference>
<keyword evidence="7" id="KW-1185">Reference proteome</keyword>
<dbReference type="GO" id="GO:0030154">
    <property type="term" value="P:cell differentiation"/>
    <property type="evidence" value="ECO:0007669"/>
    <property type="project" value="TreeGrafter"/>
</dbReference>
<evidence type="ECO:0000313" key="7">
    <source>
        <dbReference type="Proteomes" id="UP000518911"/>
    </source>
</evidence>
<evidence type="ECO:0000256" key="1">
    <source>
        <dbReference type="ARBA" id="ARBA00004123"/>
    </source>
</evidence>
<dbReference type="CDD" id="cd20035">
    <property type="entry name" value="FH_FOXQ2-like"/>
    <property type="match status" value="1"/>
</dbReference>
<dbReference type="PRINTS" id="PR00053">
    <property type="entry name" value="FORKHEAD"/>
</dbReference>
<dbReference type="SUPFAM" id="SSF46785">
    <property type="entry name" value="Winged helix' DNA-binding domain"/>
    <property type="match status" value="1"/>
</dbReference>
<dbReference type="EMBL" id="VZUJ01050689">
    <property type="protein sequence ID" value="NXV72743.1"/>
    <property type="molecule type" value="Genomic_DNA"/>
</dbReference>
<dbReference type="PROSITE" id="PS50039">
    <property type="entry name" value="FORK_HEAD_3"/>
    <property type="match status" value="1"/>
</dbReference>
<reference evidence="6 7" key="1">
    <citation type="submission" date="2019-09" db="EMBL/GenBank/DDBJ databases">
        <title>Bird 10,000 Genomes (B10K) Project - Family phase.</title>
        <authorList>
            <person name="Zhang G."/>
        </authorList>
    </citation>
    <scope>NUCLEOTIDE SEQUENCE [LARGE SCALE GENOMIC DNA]</scope>
    <source>
        <strain evidence="6">OUT-0055</strain>
        <tissue evidence="6">Blood</tissue>
    </source>
</reference>
<dbReference type="SMART" id="SM00339">
    <property type="entry name" value="FH"/>
    <property type="match status" value="1"/>
</dbReference>
<comment type="subcellular location">
    <subcellularLocation>
        <location evidence="1 4">Nucleus</location>
    </subcellularLocation>
</comment>
<dbReference type="Proteomes" id="UP000518911">
    <property type="component" value="Unassembled WGS sequence"/>
</dbReference>
<dbReference type="Gene3D" id="1.10.10.10">
    <property type="entry name" value="Winged helix-like DNA-binding domain superfamily/Winged helix DNA-binding domain"/>
    <property type="match status" value="1"/>
</dbReference>